<proteinExistence type="predicted"/>
<dbReference type="PANTHER" id="PTHR43674">
    <property type="entry name" value="NITRILASE C965.09-RELATED"/>
    <property type="match status" value="1"/>
</dbReference>
<dbReference type="Gene3D" id="3.60.110.10">
    <property type="entry name" value="Carbon-nitrogen hydrolase"/>
    <property type="match status" value="1"/>
</dbReference>
<feature type="domain" description="CN hydrolase" evidence="2">
    <location>
        <begin position="169"/>
        <end position="280"/>
    </location>
</feature>
<dbReference type="InterPro" id="IPR050345">
    <property type="entry name" value="Aliph_Amidase/BUP"/>
</dbReference>
<sequence>MRFPVSFSVFVTITVFTVHCQKQVVPQEEISKYLPSPKVYIQKEGVGKRGSFVGIEPYLNKYSYATEDSFYFVLKGYLQETKEKELLFVDRSIIVLPEYIGTWLVVTGDDKSIFASNTIQEAMEVLVKHNLGSFLWYYLFNTSYSTDTLKETLFRMKAWQMADRYQSVFARLAREYRVSIVAGSIVLPHPKVIEGKITPTDGPLENVSFYFHPDGRVDDQIVRKLFPIIEEKEFLKEGKLEENAIYQTSLGKLYTMVCADSWFPEVYKELKKSEAELLAVPSFVAPIDSWTNKWNGYNGYANPSDVEKKDIGNISEKTAWKKYAMSGRLKDPKVKAGINVFFRGEIWDMAANGDAFLSLGGKPVSNFVKEEKNQGRIYVLFL</sequence>
<dbReference type="InterPro" id="IPR003010">
    <property type="entry name" value="C-N_Hydrolase"/>
</dbReference>
<keyword evidence="1 3" id="KW-0378">Hydrolase</keyword>
<comment type="caution">
    <text evidence="3">The sequence shown here is derived from an EMBL/GenBank/DDBJ whole genome shotgun (WGS) entry which is preliminary data.</text>
</comment>
<dbReference type="AlphaFoldDB" id="A0A2M9Y5J0"/>
<name>A0A2M9Y5J0_9LEPT</name>
<dbReference type="RefSeq" id="WP_100788828.1">
    <property type="nucleotide sequence ID" value="NZ_NPDQ01000001.1"/>
</dbReference>
<dbReference type="EMBL" id="RQFP01000001">
    <property type="protein sequence ID" value="TGK96225.1"/>
    <property type="molecule type" value="Genomic_DNA"/>
</dbReference>
<organism evidence="3 4">
    <name type="scientific">Leptospira brenneri</name>
    <dbReference type="NCBI Taxonomy" id="2023182"/>
    <lineage>
        <taxon>Bacteria</taxon>
        <taxon>Pseudomonadati</taxon>
        <taxon>Spirochaetota</taxon>
        <taxon>Spirochaetia</taxon>
        <taxon>Leptospirales</taxon>
        <taxon>Leptospiraceae</taxon>
        <taxon>Leptospira</taxon>
    </lineage>
</organism>
<dbReference type="Proteomes" id="UP000297891">
    <property type="component" value="Unassembled WGS sequence"/>
</dbReference>
<protein>
    <submittedName>
        <fullName evidence="3">Carbon-nitrogen hydrolase family protein</fullName>
    </submittedName>
</protein>
<keyword evidence="4" id="KW-1185">Reference proteome</keyword>
<evidence type="ECO:0000256" key="1">
    <source>
        <dbReference type="ARBA" id="ARBA00022801"/>
    </source>
</evidence>
<dbReference type="InterPro" id="IPR036526">
    <property type="entry name" value="C-N_Hydrolase_sf"/>
</dbReference>
<gene>
    <name evidence="3" type="ORF">EHQ30_06325</name>
</gene>
<dbReference type="GO" id="GO:0016811">
    <property type="term" value="F:hydrolase activity, acting on carbon-nitrogen (but not peptide) bonds, in linear amides"/>
    <property type="evidence" value="ECO:0007669"/>
    <property type="project" value="TreeGrafter"/>
</dbReference>
<evidence type="ECO:0000259" key="2">
    <source>
        <dbReference type="Pfam" id="PF00795"/>
    </source>
</evidence>
<dbReference type="OrthoDB" id="6930495at2"/>
<evidence type="ECO:0000313" key="3">
    <source>
        <dbReference type="EMBL" id="TGK96225.1"/>
    </source>
</evidence>
<dbReference type="PANTHER" id="PTHR43674:SF13">
    <property type="entry name" value="CN HYDROLASE DOMAIN-CONTAINING PROTEIN"/>
    <property type="match status" value="1"/>
</dbReference>
<evidence type="ECO:0000313" key="4">
    <source>
        <dbReference type="Proteomes" id="UP000297891"/>
    </source>
</evidence>
<accession>A0A2M9Y5J0</accession>
<dbReference type="SUPFAM" id="SSF56317">
    <property type="entry name" value="Carbon-nitrogen hydrolase"/>
    <property type="match status" value="1"/>
</dbReference>
<reference evidence="3" key="1">
    <citation type="journal article" date="2019" name="PLoS Negl. Trop. Dis.">
        <title>Revisiting the worldwide diversity of Leptospira species in the environment.</title>
        <authorList>
            <person name="Vincent A.T."/>
            <person name="Schiettekatte O."/>
            <person name="Bourhy P."/>
            <person name="Veyrier F.J."/>
            <person name="Picardeau M."/>
        </authorList>
    </citation>
    <scope>NUCLEOTIDE SEQUENCE [LARGE SCALE GENOMIC DNA]</scope>
    <source>
        <strain evidence="3">201800277</strain>
    </source>
</reference>
<dbReference type="Pfam" id="PF00795">
    <property type="entry name" value="CN_hydrolase"/>
    <property type="match status" value="1"/>
</dbReference>